<keyword evidence="1" id="KW-0315">Glutamine amidotransferase</keyword>
<name>A0ABD5ZN04_9EURY</name>
<sequence>MTSTTLVASTEASTGKTAVALALATAARDAGRSVGYMKPKGTRLSSAVGKTLDRDPLLARDLLDLDDNTGDMEPVVYSPTFVAEAMRGGTDPDALRDRVREAFDTLSEGRDAMVVEGADAPDTGRAVELDERAVADLLDAEVVLLARYTEPRDVDTVLAAADALGDRLSGVLFNAVADAEYDTVAEEVTPFLERRGVPVLGVVPREPSLAGVTVAELAEELGGRTVTDGATDARVERFLVGAMGGESALAHFRRTKDAVVVTGGDRADIQTAALDAPGVRALVLTGGYEPSGSVAGRAEREGVPVVVVDGDTRGTVERTEALLEGGRTRDAEAVARMRDLLAAHAPTLLPE</sequence>
<dbReference type="RefSeq" id="WP_276235758.1">
    <property type="nucleotide sequence ID" value="NZ_CP119802.1"/>
</dbReference>
<dbReference type="Gene3D" id="3.40.50.300">
    <property type="entry name" value="P-loop containing nucleotide triphosphate hydrolases"/>
    <property type="match status" value="1"/>
</dbReference>
<feature type="domain" description="DRTGG" evidence="2">
    <location>
        <begin position="216"/>
        <end position="320"/>
    </location>
</feature>
<reference evidence="3 4" key="1">
    <citation type="journal article" date="2019" name="Int. J. Syst. Evol. Microbiol.">
        <title>The Global Catalogue of Microorganisms (GCM) 10K type strain sequencing project: providing services to taxonomists for standard genome sequencing and annotation.</title>
        <authorList>
            <consortium name="The Broad Institute Genomics Platform"/>
            <consortium name="The Broad Institute Genome Sequencing Center for Infectious Disease"/>
            <person name="Wu L."/>
            <person name="Ma J."/>
        </authorList>
    </citation>
    <scope>NUCLEOTIDE SEQUENCE [LARGE SCALE GENOMIC DNA]</scope>
    <source>
        <strain evidence="3 4">DT85</strain>
    </source>
</reference>
<dbReference type="SUPFAM" id="SSF75138">
    <property type="entry name" value="HprK N-terminal domain-like"/>
    <property type="match status" value="1"/>
</dbReference>
<gene>
    <name evidence="3" type="ORF">ACFQJ4_05340</name>
</gene>
<dbReference type="AlphaFoldDB" id="A0ABD5ZN04"/>
<dbReference type="Proteomes" id="UP001596398">
    <property type="component" value="Unassembled WGS sequence"/>
</dbReference>
<protein>
    <submittedName>
        <fullName evidence="3">AAA family ATPase</fullName>
    </submittedName>
</protein>
<evidence type="ECO:0000256" key="1">
    <source>
        <dbReference type="ARBA" id="ARBA00022962"/>
    </source>
</evidence>
<evidence type="ECO:0000313" key="3">
    <source>
        <dbReference type="EMBL" id="MFC7234742.1"/>
    </source>
</evidence>
<evidence type="ECO:0000259" key="2">
    <source>
        <dbReference type="Pfam" id="PF07085"/>
    </source>
</evidence>
<keyword evidence="4" id="KW-1185">Reference proteome</keyword>
<dbReference type="SUPFAM" id="SSF52540">
    <property type="entry name" value="P-loop containing nucleoside triphosphate hydrolases"/>
    <property type="match status" value="1"/>
</dbReference>
<dbReference type="GeneID" id="79266411"/>
<dbReference type="Gene3D" id="3.40.1390.20">
    <property type="entry name" value="HprK N-terminal domain-like"/>
    <property type="match status" value="1"/>
</dbReference>
<dbReference type="PANTHER" id="PTHR21343">
    <property type="entry name" value="DETHIOBIOTIN SYNTHETASE"/>
    <property type="match status" value="1"/>
</dbReference>
<evidence type="ECO:0000313" key="4">
    <source>
        <dbReference type="Proteomes" id="UP001596398"/>
    </source>
</evidence>
<comment type="caution">
    <text evidence="3">The sequence shown here is derived from an EMBL/GenBank/DDBJ whole genome shotgun (WGS) entry which is preliminary data.</text>
</comment>
<dbReference type="EMBL" id="JBHTAP010000001">
    <property type="protein sequence ID" value="MFC7234742.1"/>
    <property type="molecule type" value="Genomic_DNA"/>
</dbReference>
<dbReference type="InterPro" id="IPR028979">
    <property type="entry name" value="Ser_kin/Pase_Hpr-like_N_sf"/>
</dbReference>
<organism evidence="3 4">
    <name type="scientific">Halosegnis marinus</name>
    <dbReference type="NCBI Taxonomy" id="3034023"/>
    <lineage>
        <taxon>Archaea</taxon>
        <taxon>Methanobacteriati</taxon>
        <taxon>Methanobacteriota</taxon>
        <taxon>Stenosarchaea group</taxon>
        <taxon>Halobacteria</taxon>
        <taxon>Halobacteriales</taxon>
        <taxon>Natronomonadaceae</taxon>
        <taxon>Halosegnis</taxon>
    </lineage>
</organism>
<dbReference type="Pfam" id="PF07085">
    <property type="entry name" value="DRTGG"/>
    <property type="match status" value="1"/>
</dbReference>
<accession>A0ABD5ZN04</accession>
<proteinExistence type="predicted"/>
<dbReference type="PANTHER" id="PTHR21343:SF8">
    <property type="entry name" value="DRTGG DOMAIN-CONTAINING PROTEIN"/>
    <property type="match status" value="1"/>
</dbReference>
<dbReference type="InterPro" id="IPR010766">
    <property type="entry name" value="DRTGG"/>
</dbReference>
<dbReference type="Pfam" id="PF13500">
    <property type="entry name" value="AAA_26"/>
    <property type="match status" value="1"/>
</dbReference>
<dbReference type="InterPro" id="IPR027417">
    <property type="entry name" value="P-loop_NTPase"/>
</dbReference>